<feature type="region of interest" description="Disordered" evidence="1">
    <location>
        <begin position="71"/>
        <end position="93"/>
    </location>
</feature>
<keyword evidence="3" id="KW-1185">Reference proteome</keyword>
<evidence type="ECO:0000256" key="1">
    <source>
        <dbReference type="SAM" id="MobiDB-lite"/>
    </source>
</evidence>
<reference evidence="3" key="1">
    <citation type="journal article" date="2018" name="Nat. Microbiol.">
        <title>Leveraging single-cell genomics to expand the fungal tree of life.</title>
        <authorList>
            <person name="Ahrendt S.R."/>
            <person name="Quandt C.A."/>
            <person name="Ciobanu D."/>
            <person name="Clum A."/>
            <person name="Salamov A."/>
            <person name="Andreopoulos B."/>
            <person name="Cheng J.F."/>
            <person name="Woyke T."/>
            <person name="Pelin A."/>
            <person name="Henrissat B."/>
            <person name="Reynolds N.K."/>
            <person name="Benny G.L."/>
            <person name="Smith M.E."/>
            <person name="James T.Y."/>
            <person name="Grigoriev I.V."/>
        </authorList>
    </citation>
    <scope>NUCLEOTIDE SEQUENCE [LARGE SCALE GENOMIC DNA]</scope>
</reference>
<proteinExistence type="predicted"/>
<dbReference type="Proteomes" id="UP000269721">
    <property type="component" value="Unassembled WGS sequence"/>
</dbReference>
<sequence length="313" mass="35867">MATVAGRRRRGVLPLHVRVCGRGRGGGLAARMRLEARRRLEGRVRFQDCVCVWNKECSRREAEEGVLVPEKPAKRSPTAAPKKATEAYGNSTQRHDTMQDVYSEVLAELQRSPSVGPGEPLRLSWLRSFVVFKLQNRLVPNSVRSNPPNIHDRVTDDRDHQNPDFHRVAVPALTARDRRKLYRDVYTDFSPPCCWRRFRPRPPRCLPERDPPRALHRPLPRRRLSLLTESQPAEPLKQLKEALSPLQRNIHVLSLKLRAKDSAGTSYNDALKAALAEFGMEHKKDKVSCLLMQKLMWEWMAAKEEEALADEAQ</sequence>
<feature type="region of interest" description="Disordered" evidence="1">
    <location>
        <begin position="143"/>
        <end position="163"/>
    </location>
</feature>
<organism evidence="2 3">
    <name type="scientific">Blyttiomyces helicus</name>
    <dbReference type="NCBI Taxonomy" id="388810"/>
    <lineage>
        <taxon>Eukaryota</taxon>
        <taxon>Fungi</taxon>
        <taxon>Fungi incertae sedis</taxon>
        <taxon>Chytridiomycota</taxon>
        <taxon>Chytridiomycota incertae sedis</taxon>
        <taxon>Chytridiomycetes</taxon>
        <taxon>Chytridiomycetes incertae sedis</taxon>
        <taxon>Blyttiomyces</taxon>
    </lineage>
</organism>
<protein>
    <submittedName>
        <fullName evidence="2">Uncharacterized protein</fullName>
    </submittedName>
</protein>
<accession>A0A4P9WMQ6</accession>
<evidence type="ECO:0000313" key="2">
    <source>
        <dbReference type="EMBL" id="RKO92470.1"/>
    </source>
</evidence>
<name>A0A4P9WMQ6_9FUNG</name>
<gene>
    <name evidence="2" type="ORF">BDK51DRAFT_41115</name>
</gene>
<evidence type="ECO:0000313" key="3">
    <source>
        <dbReference type="Proteomes" id="UP000269721"/>
    </source>
</evidence>
<dbReference type="AlphaFoldDB" id="A0A4P9WMQ6"/>
<feature type="compositionally biased region" description="Basic and acidic residues" evidence="1">
    <location>
        <begin position="150"/>
        <end position="163"/>
    </location>
</feature>
<dbReference type="EMBL" id="KZ994623">
    <property type="protein sequence ID" value="RKO92470.1"/>
    <property type="molecule type" value="Genomic_DNA"/>
</dbReference>